<comment type="subunit">
    <text evidence="8">Homodimer.</text>
</comment>
<dbReference type="RefSeq" id="WP_045809085.1">
    <property type="nucleotide sequence ID" value="NZ_LANX01000001.1"/>
</dbReference>
<feature type="active site" description="Proton acceptor" evidence="8">
    <location>
        <position position="224"/>
    </location>
</feature>
<dbReference type="GO" id="GO:0008837">
    <property type="term" value="F:diaminopimelate epimerase activity"/>
    <property type="evidence" value="ECO:0007669"/>
    <property type="project" value="UniProtKB-UniRule"/>
</dbReference>
<feature type="binding site" evidence="8">
    <location>
        <position position="24"/>
    </location>
    <ligand>
        <name>substrate</name>
    </ligand>
</feature>
<feature type="binding site" evidence="8">
    <location>
        <position position="56"/>
    </location>
    <ligand>
        <name>substrate</name>
    </ligand>
</feature>
<evidence type="ECO:0000256" key="8">
    <source>
        <dbReference type="HAMAP-Rule" id="MF_00197"/>
    </source>
</evidence>
<evidence type="ECO:0000256" key="9">
    <source>
        <dbReference type="PROSITE-ProRule" id="PRU10125"/>
    </source>
</evidence>
<dbReference type="HAMAP" id="MF_00197">
    <property type="entry name" value="DAP_epimerase"/>
    <property type="match status" value="1"/>
</dbReference>
<dbReference type="EC" id="5.1.1.7" evidence="3 8"/>
<dbReference type="GO" id="GO:0009089">
    <property type="term" value="P:lysine biosynthetic process via diaminopimelate"/>
    <property type="evidence" value="ECO:0007669"/>
    <property type="project" value="UniProtKB-UniRule"/>
</dbReference>
<sequence length="281" mass="31145">MDNQLKKNFKQDTFNFIKMHGTSNDFVIIDNRTSNVNGNINYAKIAHRKTGIGCDQVIVIDKSTNADCFMHIYNADGSKVEMCGNGARCVAYLLIQEQKTKSVSIETTNRIIYGSQISQDQIQINMGNPKFHWKDIPLSKKCNTLNLPIVIEMVKHPVGVNIGNPHIVFFVQSINSIPLNKLGPILENHPLLSNKANIGIAEVISQNHIKLRVWERGVGETSSCGSGACAAVVAAIRRKYTKNTVLVTLQGGNLLISWKENNSILMSGTVNYVFHGTYSNK</sequence>
<dbReference type="NCBIfam" id="TIGR00652">
    <property type="entry name" value="DapF"/>
    <property type="match status" value="1"/>
</dbReference>
<dbReference type="Gene3D" id="3.10.310.10">
    <property type="entry name" value="Diaminopimelate Epimerase, Chain A, domain 1"/>
    <property type="match status" value="2"/>
</dbReference>
<dbReference type="OrthoDB" id="9805408at2"/>
<evidence type="ECO:0000256" key="6">
    <source>
        <dbReference type="ARBA" id="ARBA00023235"/>
    </source>
</evidence>
<dbReference type="GO" id="GO:0005829">
    <property type="term" value="C:cytosol"/>
    <property type="evidence" value="ECO:0007669"/>
    <property type="project" value="TreeGrafter"/>
</dbReference>
<evidence type="ECO:0000313" key="10">
    <source>
        <dbReference type="EMBL" id="KJV69354.1"/>
    </source>
</evidence>
<comment type="subcellular location">
    <subcellularLocation>
        <location evidence="8">Cytoplasm</location>
    </subcellularLocation>
</comment>
<feature type="binding site" evidence="8">
    <location>
        <begin position="215"/>
        <end position="216"/>
    </location>
    <ligand>
        <name>substrate</name>
    </ligand>
</feature>
<dbReference type="InterPro" id="IPR018510">
    <property type="entry name" value="DAP_epimerase_AS"/>
</dbReference>
<feature type="site" description="Could be important to modulate the pK values of the two catalytic cysteine residues" evidence="8">
    <location>
        <position position="166"/>
    </location>
</feature>
<dbReference type="UniPathway" id="UPA00034">
    <property type="reaction ID" value="UER00025"/>
</dbReference>
<feature type="active site" evidence="9">
    <location>
        <position position="83"/>
    </location>
</feature>
<evidence type="ECO:0000313" key="11">
    <source>
        <dbReference type="Proteomes" id="UP000033562"/>
    </source>
</evidence>
<reference evidence="10 11" key="1">
    <citation type="submission" date="2015-02" db="EMBL/GenBank/DDBJ databases">
        <title>Genome Sequencing of Rickettsiales.</title>
        <authorList>
            <person name="Daugherty S.C."/>
            <person name="Su Q."/>
            <person name="Abolude K."/>
            <person name="Beier-Sexton M."/>
            <person name="Carlyon J.A."/>
            <person name="Carter R."/>
            <person name="Day N.P."/>
            <person name="Dumler S.J."/>
            <person name="Dyachenko V."/>
            <person name="Godinez A."/>
            <person name="Kurtti T.J."/>
            <person name="Lichay M."/>
            <person name="Mullins K.E."/>
            <person name="Ott S."/>
            <person name="Pappas-Brown V."/>
            <person name="Paris D.H."/>
            <person name="Patel P."/>
            <person name="Richards A.L."/>
            <person name="Sadzewicz L."/>
            <person name="Sears K."/>
            <person name="Seidman D."/>
            <person name="Sengamalay N."/>
            <person name="Stenos J."/>
            <person name="Tallon L.J."/>
            <person name="Vincent G."/>
            <person name="Fraser C.M."/>
            <person name="Munderloh U."/>
            <person name="Dunning-Hotopp J.C."/>
        </authorList>
    </citation>
    <scope>NUCLEOTIDE SEQUENCE [LARGE SCALE GENOMIC DNA]</scope>
    <source>
        <strain evidence="10 11">RAC413</strain>
    </source>
</reference>
<feature type="binding site" evidence="8">
    <location>
        <position position="74"/>
    </location>
    <ligand>
        <name>substrate</name>
    </ligand>
</feature>
<evidence type="ECO:0000256" key="3">
    <source>
        <dbReference type="ARBA" id="ARBA00013080"/>
    </source>
</evidence>
<keyword evidence="6 8" id="KW-0413">Isomerase</keyword>
<feature type="binding site" evidence="8">
    <location>
        <position position="197"/>
    </location>
    <ligand>
        <name>substrate</name>
    </ligand>
</feature>
<feature type="binding site" evidence="8">
    <location>
        <begin position="84"/>
        <end position="85"/>
    </location>
    <ligand>
        <name>substrate</name>
    </ligand>
</feature>
<dbReference type="PANTHER" id="PTHR31689:SF0">
    <property type="entry name" value="DIAMINOPIMELATE EPIMERASE"/>
    <property type="match status" value="1"/>
</dbReference>
<evidence type="ECO:0000256" key="4">
    <source>
        <dbReference type="ARBA" id="ARBA00022605"/>
    </source>
</evidence>
<evidence type="ECO:0000256" key="7">
    <source>
        <dbReference type="ARBA" id="ARBA00051712"/>
    </source>
</evidence>
<comment type="pathway">
    <text evidence="1 8">Amino-acid biosynthesis; L-lysine biosynthesis via DAP pathway; DL-2,6-diaminopimelate from LL-2,6-diaminopimelate: step 1/1.</text>
</comment>
<organism evidence="10 11">
    <name type="scientific">Candidatus Neoehrlichia procyonis str. RAC413</name>
    <dbReference type="NCBI Taxonomy" id="1359163"/>
    <lineage>
        <taxon>Bacteria</taxon>
        <taxon>Pseudomonadati</taxon>
        <taxon>Pseudomonadota</taxon>
        <taxon>Alphaproteobacteria</taxon>
        <taxon>Rickettsiales</taxon>
        <taxon>Anaplasmataceae</taxon>
        <taxon>Candidatus Neoehrlichia</taxon>
    </lineage>
</organism>
<comment type="catalytic activity">
    <reaction evidence="7 8">
        <text>(2S,6S)-2,6-diaminopimelate = meso-2,6-diaminopimelate</text>
        <dbReference type="Rhea" id="RHEA:15393"/>
        <dbReference type="ChEBI" id="CHEBI:57609"/>
        <dbReference type="ChEBI" id="CHEBI:57791"/>
        <dbReference type="EC" id="5.1.1.7"/>
    </reaction>
</comment>
<keyword evidence="8" id="KW-0963">Cytoplasm</keyword>
<keyword evidence="5 8" id="KW-0457">Lysine biosynthesis</keyword>
<dbReference type="PANTHER" id="PTHR31689">
    <property type="entry name" value="DIAMINOPIMELATE EPIMERASE, CHLOROPLASTIC"/>
    <property type="match status" value="1"/>
</dbReference>
<feature type="binding site" evidence="8">
    <location>
        <position position="164"/>
    </location>
    <ligand>
        <name>substrate</name>
    </ligand>
</feature>
<dbReference type="AlphaFoldDB" id="A0A0F3NR24"/>
<dbReference type="STRING" id="1359163.NLO413_0743"/>
<dbReference type="Pfam" id="PF01678">
    <property type="entry name" value="DAP_epimerase"/>
    <property type="match status" value="2"/>
</dbReference>
<name>A0A0F3NR24_9RICK</name>
<evidence type="ECO:0000256" key="1">
    <source>
        <dbReference type="ARBA" id="ARBA00005196"/>
    </source>
</evidence>
<dbReference type="Proteomes" id="UP000033562">
    <property type="component" value="Unassembled WGS sequence"/>
</dbReference>
<keyword evidence="11" id="KW-1185">Reference proteome</keyword>
<feature type="site" description="Could be important to modulate the pK values of the two catalytic cysteine residues" evidence="8">
    <location>
        <position position="215"/>
    </location>
</feature>
<accession>A0A0F3NR24</accession>
<comment type="caution">
    <text evidence="10">The sequence shown here is derived from an EMBL/GenBank/DDBJ whole genome shotgun (WGS) entry which is preliminary data.</text>
</comment>
<dbReference type="InterPro" id="IPR001653">
    <property type="entry name" value="DAP_epimerase_DapF"/>
</dbReference>
<keyword evidence="4 8" id="KW-0028">Amino-acid biosynthesis</keyword>
<proteinExistence type="inferred from homology"/>
<dbReference type="PATRIC" id="fig|1359163.3.peg.716"/>
<comment type="similarity">
    <text evidence="2 8">Belongs to the diaminopimelate epimerase family.</text>
</comment>
<evidence type="ECO:0000256" key="2">
    <source>
        <dbReference type="ARBA" id="ARBA00010219"/>
    </source>
</evidence>
<feature type="binding site" evidence="8">
    <location>
        <begin position="225"/>
        <end position="226"/>
    </location>
    <ligand>
        <name>substrate</name>
    </ligand>
</feature>
<protein>
    <recommendedName>
        <fullName evidence="3 8">Diaminopimelate epimerase</fullName>
        <shortName evidence="8">DAP epimerase</shortName>
        <ecNumber evidence="3 8">5.1.1.7</ecNumber>
    </recommendedName>
    <alternativeName>
        <fullName evidence="8">PLP-independent amino acid racemase</fullName>
    </alternativeName>
</protein>
<feature type="active site" description="Proton donor" evidence="8">
    <location>
        <position position="83"/>
    </location>
</feature>
<dbReference type="SUPFAM" id="SSF54506">
    <property type="entry name" value="Diaminopimelate epimerase-like"/>
    <property type="match status" value="2"/>
</dbReference>
<comment type="function">
    <text evidence="8">Catalyzes the stereoinversion of LL-2,6-diaminopimelate (L,L-DAP) to meso-diaminopimelate (meso-DAP), a precursor of L-lysine and an essential component of the bacterial peptidoglycan.</text>
</comment>
<gene>
    <name evidence="8 10" type="primary">dapF</name>
    <name evidence="10" type="ORF">NLO413_0743</name>
</gene>
<dbReference type="PROSITE" id="PS01326">
    <property type="entry name" value="DAP_EPIMERASE"/>
    <property type="match status" value="1"/>
</dbReference>
<dbReference type="EMBL" id="LANX01000001">
    <property type="protein sequence ID" value="KJV69354.1"/>
    <property type="molecule type" value="Genomic_DNA"/>
</dbReference>
<evidence type="ECO:0000256" key="5">
    <source>
        <dbReference type="ARBA" id="ARBA00023154"/>
    </source>
</evidence>